<dbReference type="InterPro" id="IPR057326">
    <property type="entry name" value="KR_dom"/>
</dbReference>
<gene>
    <name evidence="5" type="ORF">HLY00_1631</name>
</gene>
<dbReference type="InterPro" id="IPR002347">
    <property type="entry name" value="SDR_fam"/>
</dbReference>
<evidence type="ECO:0000256" key="2">
    <source>
        <dbReference type="ARBA" id="ARBA00023002"/>
    </source>
</evidence>
<protein>
    <submittedName>
        <fullName evidence="5">Oxidoreductase, short-chain dehydrogenase/reductase family</fullName>
    </submittedName>
</protein>
<dbReference type="InterPro" id="IPR020904">
    <property type="entry name" value="Sc_DH/Rdtase_CS"/>
</dbReference>
<dbReference type="Gene3D" id="3.40.50.720">
    <property type="entry name" value="NAD(P)-binding Rossmann-like Domain"/>
    <property type="match status" value="1"/>
</dbReference>
<dbReference type="PRINTS" id="PR00080">
    <property type="entry name" value="SDRFAMILY"/>
</dbReference>
<dbReference type="CDD" id="cd05233">
    <property type="entry name" value="SDR_c"/>
    <property type="match status" value="1"/>
</dbReference>
<dbReference type="GO" id="GO:0016491">
    <property type="term" value="F:oxidoreductase activity"/>
    <property type="evidence" value="ECO:0007669"/>
    <property type="project" value="UniProtKB-KW"/>
</dbReference>
<dbReference type="PANTHER" id="PTHR44196">
    <property type="entry name" value="DEHYDROGENASE/REDUCTASE SDR FAMILY MEMBER 7B"/>
    <property type="match status" value="1"/>
</dbReference>
<reference evidence="5 6" key="1">
    <citation type="submission" date="2020-05" db="EMBL/GenBank/DDBJ databases">
        <title>Draft genome sequence of Mycobacterium hippocampi DL, isolated from European seabass, Dicentrarchus labrax, reared in fish farms.</title>
        <authorList>
            <person name="Stathopoulou P."/>
            <person name="Asimakis E."/>
            <person name="Tzokas K."/>
            <person name="Batargias C."/>
            <person name="Tsiamis G."/>
        </authorList>
    </citation>
    <scope>NUCLEOTIDE SEQUENCE [LARGE SCALE GENOMIC DNA]</scope>
    <source>
        <strain evidence="5 6">DL</strain>
    </source>
</reference>
<organism evidence="5 6">
    <name type="scientific">Mycolicibacterium hippocampi</name>
    <dbReference type="NCBI Taxonomy" id="659824"/>
    <lineage>
        <taxon>Bacteria</taxon>
        <taxon>Bacillati</taxon>
        <taxon>Actinomycetota</taxon>
        <taxon>Actinomycetes</taxon>
        <taxon>Mycobacteriales</taxon>
        <taxon>Mycobacteriaceae</taxon>
        <taxon>Mycolicibacterium</taxon>
    </lineage>
</organism>
<evidence type="ECO:0000256" key="3">
    <source>
        <dbReference type="RuleBase" id="RU000363"/>
    </source>
</evidence>
<evidence type="ECO:0000313" key="6">
    <source>
        <dbReference type="Proteomes" id="UP000570517"/>
    </source>
</evidence>
<feature type="domain" description="Ketoreductase" evidence="4">
    <location>
        <begin position="7"/>
        <end position="183"/>
    </location>
</feature>
<dbReference type="SMART" id="SM00822">
    <property type="entry name" value="PKS_KR"/>
    <property type="match status" value="1"/>
</dbReference>
<dbReference type="EMBL" id="JABFYL010000039">
    <property type="protein sequence ID" value="NVN51643.1"/>
    <property type="molecule type" value="Genomic_DNA"/>
</dbReference>
<evidence type="ECO:0000313" key="5">
    <source>
        <dbReference type="EMBL" id="NVN51643.1"/>
    </source>
</evidence>
<evidence type="ECO:0000259" key="4">
    <source>
        <dbReference type="SMART" id="SM00822"/>
    </source>
</evidence>
<comment type="caution">
    <text evidence="5">The sequence shown here is derived from an EMBL/GenBank/DDBJ whole genome shotgun (WGS) entry which is preliminary data.</text>
</comment>
<dbReference type="Pfam" id="PF00106">
    <property type="entry name" value="adh_short"/>
    <property type="match status" value="1"/>
</dbReference>
<evidence type="ECO:0000256" key="1">
    <source>
        <dbReference type="ARBA" id="ARBA00006484"/>
    </source>
</evidence>
<comment type="similarity">
    <text evidence="1 3">Belongs to the short-chain dehydrogenases/reductases (SDR) family.</text>
</comment>
<keyword evidence="6" id="KW-1185">Reference proteome</keyword>
<name>A0A850PT41_9MYCO</name>
<dbReference type="GO" id="GO:0016020">
    <property type="term" value="C:membrane"/>
    <property type="evidence" value="ECO:0007669"/>
    <property type="project" value="TreeGrafter"/>
</dbReference>
<dbReference type="SUPFAM" id="SSF51735">
    <property type="entry name" value="NAD(P)-binding Rossmann-fold domains"/>
    <property type="match status" value="1"/>
</dbReference>
<keyword evidence="2" id="KW-0560">Oxidoreductase</keyword>
<dbReference type="PROSITE" id="PS00061">
    <property type="entry name" value="ADH_SHORT"/>
    <property type="match status" value="1"/>
</dbReference>
<dbReference type="AlphaFoldDB" id="A0A850PT41"/>
<proteinExistence type="inferred from homology"/>
<dbReference type="Proteomes" id="UP000570517">
    <property type="component" value="Unassembled WGS sequence"/>
</dbReference>
<dbReference type="PRINTS" id="PR00081">
    <property type="entry name" value="GDHRDH"/>
</dbReference>
<dbReference type="PANTHER" id="PTHR44196:SF1">
    <property type="entry name" value="DEHYDROGENASE_REDUCTASE SDR FAMILY MEMBER 7B"/>
    <property type="match status" value="1"/>
</dbReference>
<dbReference type="InterPro" id="IPR036291">
    <property type="entry name" value="NAD(P)-bd_dom_sf"/>
</dbReference>
<sequence>MMELRGKRVLITGASRGIGEALAHGFAGAGANVALVARTQSAIEALAAELGGSAHAADLADPTQVAGLISRIEDEVGPVDVLVNNAGIESTAGFVDAPDDELRRVTEVNYLAPAELCRQAVPRMLRRGGGHIVNVSSMAGCSVFPGLATYCASKAALSHFTAGLRADLRGLPIGTTLVELGPIPTDLLAKADAFEPTAKSFERLYRTRMLVKVPRETVSEKVVEAVRKGRKHVRIPRRAAAFPILSEMPRRATEIVLTGVPHQAR</sequence>
<accession>A0A850PT41</accession>